<reference evidence="2" key="1">
    <citation type="journal article" date="2009" name="Nature">
        <title>The Schistosoma japonicum genome reveals features of host-parasite interplay.</title>
        <authorList>
            <person name="Liu F."/>
            <person name="Zhou Y."/>
            <person name="Wang Z.Q."/>
            <person name="Lu G."/>
            <person name="Zheng H."/>
            <person name="Brindley P.J."/>
            <person name="McManus D.P."/>
            <person name="Blair D."/>
            <person name="Zhang Q.H."/>
            <person name="Zhong Y."/>
            <person name="Wang S."/>
            <person name="Han Z.G."/>
            <person name="Chen Z."/>
        </authorList>
    </citation>
    <scope>NUCLEOTIDE SEQUENCE</scope>
    <source>
        <strain evidence="2">Anhui</strain>
    </source>
</reference>
<accession>C7TRJ1</accession>
<reference evidence="2" key="2">
    <citation type="submission" date="2009-03" db="EMBL/GenBank/DDBJ databases">
        <authorList>
            <person name="Gang L."/>
        </authorList>
    </citation>
    <scope>NUCLEOTIDE SEQUENCE</scope>
    <source>
        <strain evidence="2">Anhui</strain>
    </source>
</reference>
<evidence type="ECO:0000313" key="2">
    <source>
        <dbReference type="EMBL" id="CAX80217.1"/>
    </source>
</evidence>
<evidence type="ECO:0000256" key="1">
    <source>
        <dbReference type="SAM" id="SignalP"/>
    </source>
</evidence>
<feature type="chain" id="PRO_5002985066" evidence="1">
    <location>
        <begin position="20"/>
        <end position="100"/>
    </location>
</feature>
<feature type="signal peptide" evidence="1">
    <location>
        <begin position="1"/>
        <end position="19"/>
    </location>
</feature>
<dbReference type="AlphaFoldDB" id="C7TRJ1"/>
<dbReference type="EMBL" id="FN324493">
    <property type="protein sequence ID" value="CAX80217.1"/>
    <property type="molecule type" value="mRNA"/>
</dbReference>
<organism evidence="2">
    <name type="scientific">Schistosoma japonicum</name>
    <name type="common">Blood fluke</name>
    <dbReference type="NCBI Taxonomy" id="6182"/>
    <lineage>
        <taxon>Eukaryota</taxon>
        <taxon>Metazoa</taxon>
        <taxon>Spiralia</taxon>
        <taxon>Lophotrochozoa</taxon>
        <taxon>Platyhelminthes</taxon>
        <taxon>Trematoda</taxon>
        <taxon>Digenea</taxon>
        <taxon>Strigeidida</taxon>
        <taxon>Schistosomatoidea</taxon>
        <taxon>Schistosomatidae</taxon>
        <taxon>Schistosoma</taxon>
    </lineage>
</organism>
<protein>
    <submittedName>
        <fullName evidence="2">Uncharacterized protein</fullName>
    </submittedName>
</protein>
<keyword evidence="1" id="KW-0732">Signal</keyword>
<name>C7TRJ1_SCHJA</name>
<sequence length="100" mass="11487">MKILIIVLLTTLFFEHYLGQLVASNQNNQDGDVLANIKHVSEYRANLNPDSLPSFQPLGVPENNLQACRYCRDCRFCPRCSLCHRRSNQGYWLAMDLSLN</sequence>
<proteinExistence type="evidence at transcript level"/>